<dbReference type="FunFam" id="3.30.730.10:FF:000001">
    <property type="entry name" value="Ethylene-responsive transcription factor 2"/>
    <property type="match status" value="1"/>
</dbReference>
<dbReference type="Gene3D" id="3.30.730.10">
    <property type="entry name" value="AP2/ERF domain"/>
    <property type="match status" value="1"/>
</dbReference>
<dbReference type="CDD" id="cd00018">
    <property type="entry name" value="AP2"/>
    <property type="match status" value="1"/>
</dbReference>
<keyword evidence="3" id="KW-0238">DNA-binding</keyword>
<name>A0A7I4DZF0_PHYPA</name>
<feature type="domain" description="AP2/ERF" evidence="7">
    <location>
        <begin position="298"/>
        <end position="356"/>
    </location>
</feature>
<dbReference type="SUPFAM" id="SSF54171">
    <property type="entry name" value="DNA-binding domain"/>
    <property type="match status" value="1"/>
</dbReference>
<dbReference type="InParanoid" id="A0A7I4DZF0"/>
<gene>
    <name evidence="8" type="primary">LOC112281757</name>
</gene>
<dbReference type="InterPro" id="IPR001471">
    <property type="entry name" value="AP2/ERF_dom"/>
</dbReference>
<evidence type="ECO:0000256" key="5">
    <source>
        <dbReference type="ARBA" id="ARBA00023242"/>
    </source>
</evidence>
<dbReference type="EMBL" id="ABEU02000004">
    <property type="status" value="NOT_ANNOTATED_CDS"/>
    <property type="molecule type" value="Genomic_DNA"/>
</dbReference>
<dbReference type="InterPro" id="IPR044808">
    <property type="entry name" value="ERF_plant"/>
</dbReference>
<evidence type="ECO:0000256" key="2">
    <source>
        <dbReference type="ARBA" id="ARBA00023015"/>
    </source>
</evidence>
<accession>A0A7I4DZF0</accession>
<feature type="compositionally biased region" description="Low complexity" evidence="6">
    <location>
        <begin position="113"/>
        <end position="123"/>
    </location>
</feature>
<protein>
    <recommendedName>
        <fullName evidence="7">AP2/ERF domain-containing protein</fullName>
    </recommendedName>
</protein>
<evidence type="ECO:0000256" key="1">
    <source>
        <dbReference type="ARBA" id="ARBA00004123"/>
    </source>
</evidence>
<dbReference type="PANTHER" id="PTHR31190:SF484">
    <property type="entry name" value="AP2_ERF DOMAIN-CONTAINING PROTEIN"/>
    <property type="match status" value="1"/>
</dbReference>
<dbReference type="GO" id="GO:0003700">
    <property type="term" value="F:DNA-binding transcription factor activity"/>
    <property type="evidence" value="ECO:0007669"/>
    <property type="project" value="InterPro"/>
</dbReference>
<dbReference type="AlphaFoldDB" id="A0A7I4DZF0"/>
<dbReference type="GO" id="GO:0003677">
    <property type="term" value="F:DNA binding"/>
    <property type="evidence" value="ECO:0007669"/>
    <property type="project" value="UniProtKB-KW"/>
</dbReference>
<feature type="region of interest" description="Disordered" evidence="6">
    <location>
        <begin position="426"/>
        <end position="447"/>
    </location>
</feature>
<feature type="region of interest" description="Disordered" evidence="6">
    <location>
        <begin position="383"/>
        <end position="406"/>
    </location>
</feature>
<dbReference type="GO" id="GO:0009873">
    <property type="term" value="P:ethylene-activated signaling pathway"/>
    <property type="evidence" value="ECO:0007669"/>
    <property type="project" value="InterPro"/>
</dbReference>
<dbReference type="PRINTS" id="PR00367">
    <property type="entry name" value="ETHRSPELEMNT"/>
</dbReference>
<dbReference type="Pfam" id="PF00847">
    <property type="entry name" value="AP2"/>
    <property type="match status" value="1"/>
</dbReference>
<reference evidence="8" key="3">
    <citation type="submission" date="2020-12" db="UniProtKB">
        <authorList>
            <consortium name="EnsemblPlants"/>
        </authorList>
    </citation>
    <scope>IDENTIFICATION</scope>
</reference>
<keyword evidence="2" id="KW-0805">Transcription regulation</keyword>
<comment type="subcellular location">
    <subcellularLocation>
        <location evidence="1">Nucleus</location>
    </subcellularLocation>
</comment>
<dbReference type="SMART" id="SM00380">
    <property type="entry name" value="AP2"/>
    <property type="match status" value="1"/>
</dbReference>
<dbReference type="Proteomes" id="UP000006727">
    <property type="component" value="Chromosome 4"/>
</dbReference>
<evidence type="ECO:0000313" key="8">
    <source>
        <dbReference type="EnsemblPlants" id="Pp3c4_27870V3.2"/>
    </source>
</evidence>
<evidence type="ECO:0000256" key="4">
    <source>
        <dbReference type="ARBA" id="ARBA00023163"/>
    </source>
</evidence>
<evidence type="ECO:0000313" key="9">
    <source>
        <dbReference type="Proteomes" id="UP000006727"/>
    </source>
</evidence>
<keyword evidence="4" id="KW-0804">Transcription</keyword>
<dbReference type="InterPro" id="IPR016177">
    <property type="entry name" value="DNA-bd_dom_sf"/>
</dbReference>
<proteinExistence type="predicted"/>
<keyword evidence="9" id="KW-1185">Reference proteome</keyword>
<evidence type="ECO:0000256" key="3">
    <source>
        <dbReference type="ARBA" id="ARBA00023125"/>
    </source>
</evidence>
<organism evidence="8 9">
    <name type="scientific">Physcomitrium patens</name>
    <name type="common">Spreading-leaved earth moss</name>
    <name type="synonym">Physcomitrella patens</name>
    <dbReference type="NCBI Taxonomy" id="3218"/>
    <lineage>
        <taxon>Eukaryota</taxon>
        <taxon>Viridiplantae</taxon>
        <taxon>Streptophyta</taxon>
        <taxon>Embryophyta</taxon>
        <taxon>Bryophyta</taxon>
        <taxon>Bryophytina</taxon>
        <taxon>Bryopsida</taxon>
        <taxon>Funariidae</taxon>
        <taxon>Funariales</taxon>
        <taxon>Funariaceae</taxon>
        <taxon>Physcomitrium</taxon>
    </lineage>
</organism>
<evidence type="ECO:0000259" key="7">
    <source>
        <dbReference type="PROSITE" id="PS51032"/>
    </source>
</evidence>
<dbReference type="PANTHER" id="PTHR31190">
    <property type="entry name" value="DNA-BINDING DOMAIN"/>
    <property type="match status" value="1"/>
</dbReference>
<dbReference type="PROSITE" id="PS51032">
    <property type="entry name" value="AP2_ERF"/>
    <property type="match status" value="1"/>
</dbReference>
<reference evidence="8 9" key="1">
    <citation type="journal article" date="2008" name="Science">
        <title>The Physcomitrella genome reveals evolutionary insights into the conquest of land by plants.</title>
        <authorList>
            <person name="Rensing S."/>
            <person name="Lang D."/>
            <person name="Zimmer A."/>
            <person name="Terry A."/>
            <person name="Salamov A."/>
            <person name="Shapiro H."/>
            <person name="Nishiyama T."/>
            <person name="Perroud P.-F."/>
            <person name="Lindquist E."/>
            <person name="Kamisugi Y."/>
            <person name="Tanahashi T."/>
            <person name="Sakakibara K."/>
            <person name="Fujita T."/>
            <person name="Oishi K."/>
            <person name="Shin-I T."/>
            <person name="Kuroki Y."/>
            <person name="Toyoda A."/>
            <person name="Suzuki Y."/>
            <person name="Hashimoto A."/>
            <person name="Yamaguchi K."/>
            <person name="Sugano A."/>
            <person name="Kohara Y."/>
            <person name="Fujiyama A."/>
            <person name="Anterola A."/>
            <person name="Aoki S."/>
            <person name="Ashton N."/>
            <person name="Barbazuk W.B."/>
            <person name="Barker E."/>
            <person name="Bennetzen J."/>
            <person name="Bezanilla M."/>
            <person name="Blankenship R."/>
            <person name="Cho S.H."/>
            <person name="Dutcher S."/>
            <person name="Estelle M."/>
            <person name="Fawcett J.A."/>
            <person name="Gundlach H."/>
            <person name="Hanada K."/>
            <person name="Heyl A."/>
            <person name="Hicks K.A."/>
            <person name="Hugh J."/>
            <person name="Lohr M."/>
            <person name="Mayer K."/>
            <person name="Melkozernov A."/>
            <person name="Murata T."/>
            <person name="Nelson D."/>
            <person name="Pils B."/>
            <person name="Prigge M."/>
            <person name="Reiss B."/>
            <person name="Renner T."/>
            <person name="Rombauts S."/>
            <person name="Rushton P."/>
            <person name="Sanderfoot A."/>
            <person name="Schween G."/>
            <person name="Shiu S.-H."/>
            <person name="Stueber K."/>
            <person name="Theodoulou F.L."/>
            <person name="Tu H."/>
            <person name="Van de Peer Y."/>
            <person name="Verrier P.J."/>
            <person name="Waters E."/>
            <person name="Wood A."/>
            <person name="Yang L."/>
            <person name="Cove D."/>
            <person name="Cuming A."/>
            <person name="Hasebe M."/>
            <person name="Lucas S."/>
            <person name="Mishler D.B."/>
            <person name="Reski R."/>
            <person name="Grigoriev I."/>
            <person name="Quatrano R.S."/>
            <person name="Boore J.L."/>
        </authorList>
    </citation>
    <scope>NUCLEOTIDE SEQUENCE [LARGE SCALE GENOMIC DNA]</scope>
    <source>
        <strain evidence="8 9">cv. Gransden 2004</strain>
    </source>
</reference>
<keyword evidence="5" id="KW-0539">Nucleus</keyword>
<sequence>MFVLVCSSDHVGHVLWFVNALKGRGIHGESPVNRALAWRGETEGSLVDFLNLLLRSPSASEMEETMQMLTSFAEACNNNVQDYEWGLSFKNFFGDSNDEENSALPRKFHRFGSLSSHGSASKSESPKCRSTRPLTIALPGHLDKDTKSLIFGDLESMFSRPSSPWSNKRVLCNNLSGPNMCNPLPRGHYDSDSSYNKSDVDDMILVKSIENGWARLSPNRSAGDVAFPAKNPEKELTSNSQSIAATEEPVYVSESVASSTMETRRMTCTVPALKTRKNPNSASRCRKTGRPRQANLQHYRGVRRRTWGRYAAEIRDSSRPGSHLWLGTFDTAEEAALAYDDAALRLRGSRALLNFPLRAASGLNVQLLTTSRSKVSRKAVAADQVEAQNQNQTDYPKKVERRKRSKEIPQLESDLFDVSKHLRAIATPDVAEDSPRHGTVSTPSTWT</sequence>
<dbReference type="Gramene" id="Pp3c4_27870V3.2">
    <property type="protein sequence ID" value="Pp3c4_27870V3.2"/>
    <property type="gene ID" value="Pp3c4_27870"/>
</dbReference>
<feature type="region of interest" description="Disordered" evidence="6">
    <location>
        <begin position="113"/>
        <end position="132"/>
    </location>
</feature>
<dbReference type="EnsemblPlants" id="Pp3c4_27870V3.2">
    <property type="protein sequence ID" value="Pp3c4_27870V3.2"/>
    <property type="gene ID" value="Pp3c4_27870"/>
</dbReference>
<dbReference type="InterPro" id="IPR036955">
    <property type="entry name" value="AP2/ERF_dom_sf"/>
</dbReference>
<evidence type="ECO:0000256" key="6">
    <source>
        <dbReference type="SAM" id="MobiDB-lite"/>
    </source>
</evidence>
<dbReference type="GO" id="GO:0005634">
    <property type="term" value="C:nucleus"/>
    <property type="evidence" value="ECO:0007669"/>
    <property type="project" value="UniProtKB-SubCell"/>
</dbReference>
<reference evidence="8 9" key="2">
    <citation type="journal article" date="2018" name="Plant J.">
        <title>The Physcomitrella patens chromosome-scale assembly reveals moss genome structure and evolution.</title>
        <authorList>
            <person name="Lang D."/>
            <person name="Ullrich K.K."/>
            <person name="Murat F."/>
            <person name="Fuchs J."/>
            <person name="Jenkins J."/>
            <person name="Haas F.B."/>
            <person name="Piednoel M."/>
            <person name="Gundlach H."/>
            <person name="Van Bel M."/>
            <person name="Meyberg R."/>
            <person name="Vives C."/>
            <person name="Morata J."/>
            <person name="Symeonidi A."/>
            <person name="Hiss M."/>
            <person name="Muchero W."/>
            <person name="Kamisugi Y."/>
            <person name="Saleh O."/>
            <person name="Blanc G."/>
            <person name="Decker E.L."/>
            <person name="van Gessel N."/>
            <person name="Grimwood J."/>
            <person name="Hayes R.D."/>
            <person name="Graham S.W."/>
            <person name="Gunter L.E."/>
            <person name="McDaniel S.F."/>
            <person name="Hoernstein S.N.W."/>
            <person name="Larsson A."/>
            <person name="Li F.W."/>
            <person name="Perroud P.F."/>
            <person name="Phillips J."/>
            <person name="Ranjan P."/>
            <person name="Rokshar D.S."/>
            <person name="Rothfels C.J."/>
            <person name="Schneider L."/>
            <person name="Shu S."/>
            <person name="Stevenson D.W."/>
            <person name="Thummler F."/>
            <person name="Tillich M."/>
            <person name="Villarreal Aguilar J.C."/>
            <person name="Widiez T."/>
            <person name="Wong G.K."/>
            <person name="Wymore A."/>
            <person name="Zhang Y."/>
            <person name="Zimmer A.D."/>
            <person name="Quatrano R.S."/>
            <person name="Mayer K.F.X."/>
            <person name="Goodstein D."/>
            <person name="Casacuberta J.M."/>
            <person name="Vandepoele K."/>
            <person name="Reski R."/>
            <person name="Cuming A.C."/>
            <person name="Tuskan G.A."/>
            <person name="Maumus F."/>
            <person name="Salse J."/>
            <person name="Schmutz J."/>
            <person name="Rensing S.A."/>
        </authorList>
    </citation>
    <scope>NUCLEOTIDE SEQUENCE [LARGE SCALE GENOMIC DNA]</scope>
    <source>
        <strain evidence="8 9">cv. Gransden 2004</strain>
    </source>
</reference>